<sequence length="363" mass="39642">MSQAGVDVSSQGRETEQSRVVLVTGASRFLGGYLVTRLAQNPDIERVIAVDTQSPTKDMHRRMGRAEFVLADIRNPLLGKVIRNMGVDTVVHASAVAKAPKSGSRTAMKDMNILGAMQLFAVCQKAPSVRKVVLRSSSVVYGSSAKDPAKFTEEMSARRRPTGPFARDMIEIEGYLRGLARRRSDIATTILRLAPTVGNRLPGSVSSYLTSPLVPTVLGRDARLQLLHEEDALGALEHAVVGGPSGIYNVAGDGIVMMSQAVRRAGGVTVPMPYGLFRTAGHALMGSVMKSFTKEELDYFHFGCGLDTTRMRTELGFEPRWTTREALDDFARGINLTRVMRTEWVDRAESMVLSALGERTEVR</sequence>
<keyword evidence="3" id="KW-1185">Reference proteome</keyword>
<dbReference type="InterPro" id="IPR001509">
    <property type="entry name" value="Epimerase_deHydtase"/>
</dbReference>
<dbReference type="Gene3D" id="3.40.50.720">
    <property type="entry name" value="NAD(P)-binding Rossmann-like Domain"/>
    <property type="match status" value="1"/>
</dbReference>
<organism evidence="2 3">
    <name type="scientific">Rhodococcus coprophilus</name>
    <dbReference type="NCBI Taxonomy" id="38310"/>
    <lineage>
        <taxon>Bacteria</taxon>
        <taxon>Bacillati</taxon>
        <taxon>Actinomycetota</taxon>
        <taxon>Actinomycetes</taxon>
        <taxon>Mycobacteriales</taxon>
        <taxon>Nocardiaceae</taxon>
        <taxon>Rhodococcus</taxon>
    </lineage>
</organism>
<protein>
    <submittedName>
        <fullName evidence="2">UDP-glucose 4-epimerase</fullName>
        <ecNumber evidence="2">5.1.3.2</ecNumber>
    </submittedName>
</protein>
<evidence type="ECO:0000313" key="2">
    <source>
        <dbReference type="EMBL" id="SQI37302.1"/>
    </source>
</evidence>
<dbReference type="KEGG" id="rcr:NCTC10994_03569"/>
<reference evidence="2 3" key="1">
    <citation type="submission" date="2018-06" db="EMBL/GenBank/DDBJ databases">
        <authorList>
            <consortium name="Pathogen Informatics"/>
            <person name="Doyle S."/>
        </authorList>
    </citation>
    <scope>NUCLEOTIDE SEQUENCE [LARGE SCALE GENOMIC DNA]</scope>
    <source>
        <strain evidence="2 3">NCTC10994</strain>
    </source>
</reference>
<dbReference type="PANTHER" id="PTHR43245">
    <property type="entry name" value="BIFUNCTIONAL POLYMYXIN RESISTANCE PROTEIN ARNA"/>
    <property type="match status" value="1"/>
</dbReference>
<dbReference type="Proteomes" id="UP000249091">
    <property type="component" value="Chromosome 1"/>
</dbReference>
<keyword evidence="2" id="KW-0413">Isomerase</keyword>
<evidence type="ECO:0000313" key="3">
    <source>
        <dbReference type="Proteomes" id="UP000249091"/>
    </source>
</evidence>
<dbReference type="EC" id="5.1.3.2" evidence="2"/>
<evidence type="ECO:0000259" key="1">
    <source>
        <dbReference type="Pfam" id="PF01370"/>
    </source>
</evidence>
<gene>
    <name evidence="2" type="primary">galE_2</name>
    <name evidence="2" type="ORF">NCTC10994_03569</name>
</gene>
<dbReference type="AlphaFoldDB" id="A0A2X4URQ6"/>
<dbReference type="Pfam" id="PF01370">
    <property type="entry name" value="Epimerase"/>
    <property type="match status" value="1"/>
</dbReference>
<accession>A0A2X4URQ6</accession>
<dbReference type="GO" id="GO:0003978">
    <property type="term" value="F:UDP-glucose 4-epimerase activity"/>
    <property type="evidence" value="ECO:0007669"/>
    <property type="project" value="UniProtKB-EC"/>
</dbReference>
<dbReference type="STRING" id="1219011.GCA_001895045_03871"/>
<dbReference type="EMBL" id="LS483468">
    <property type="protein sequence ID" value="SQI37302.1"/>
    <property type="molecule type" value="Genomic_DNA"/>
</dbReference>
<proteinExistence type="predicted"/>
<dbReference type="PANTHER" id="PTHR43245:SF52">
    <property type="entry name" value="NAD-DEPENDENT EPIMERASE_DEHYDRATASE"/>
    <property type="match status" value="1"/>
</dbReference>
<name>A0A2X4URQ6_9NOCA</name>
<feature type="domain" description="NAD-dependent epimerase/dehydratase" evidence="1">
    <location>
        <begin position="21"/>
        <end position="235"/>
    </location>
</feature>
<dbReference type="InterPro" id="IPR036291">
    <property type="entry name" value="NAD(P)-bd_dom_sf"/>
</dbReference>
<dbReference type="InterPro" id="IPR050177">
    <property type="entry name" value="Lipid_A_modif_metabolic_enz"/>
</dbReference>
<dbReference type="SUPFAM" id="SSF51735">
    <property type="entry name" value="NAD(P)-binding Rossmann-fold domains"/>
    <property type="match status" value="1"/>
</dbReference>